<dbReference type="Proteomes" id="UP001163321">
    <property type="component" value="Chromosome 3"/>
</dbReference>
<organism evidence="1 2">
    <name type="scientific">Peronosclerospora sorghi</name>
    <dbReference type="NCBI Taxonomy" id="230839"/>
    <lineage>
        <taxon>Eukaryota</taxon>
        <taxon>Sar</taxon>
        <taxon>Stramenopiles</taxon>
        <taxon>Oomycota</taxon>
        <taxon>Peronosporomycetes</taxon>
        <taxon>Peronosporales</taxon>
        <taxon>Peronosporaceae</taxon>
        <taxon>Peronosclerospora</taxon>
    </lineage>
</organism>
<name>A0ACC0WBS4_9STRA</name>
<reference evidence="1 2" key="1">
    <citation type="journal article" date="2022" name="bioRxiv">
        <title>The genome of the oomycete Peronosclerospora sorghi, a cosmopolitan pathogen of maize and sorghum, is inflated with dispersed pseudogenes.</title>
        <authorList>
            <person name="Fletcher K."/>
            <person name="Martin F."/>
            <person name="Isakeit T."/>
            <person name="Cavanaugh K."/>
            <person name="Magill C."/>
            <person name="Michelmore R."/>
        </authorList>
    </citation>
    <scope>NUCLEOTIDE SEQUENCE [LARGE SCALE GENOMIC DNA]</scope>
    <source>
        <strain evidence="1">P6</strain>
    </source>
</reference>
<proteinExistence type="predicted"/>
<comment type="caution">
    <text evidence="1">The sequence shown here is derived from an EMBL/GenBank/DDBJ whole genome shotgun (WGS) entry which is preliminary data.</text>
</comment>
<sequence length="124" mass="14122">MSREDVMAQLALAREENDLLLNEHQTLRPELHACRCLGGHVSRFAPIRFATAGQTKKKLRQTTGHIEGLNVELWRITALNKQMTSDLSTVTAELKVLVEENSELKQTLETTRHQLADARQKKYT</sequence>
<keyword evidence="2" id="KW-1185">Reference proteome</keyword>
<protein>
    <submittedName>
        <fullName evidence="1">Uncharacterized protein</fullName>
    </submittedName>
</protein>
<accession>A0ACC0WBS4</accession>
<dbReference type="EMBL" id="CM047582">
    <property type="protein sequence ID" value="KAI9915553.1"/>
    <property type="molecule type" value="Genomic_DNA"/>
</dbReference>
<evidence type="ECO:0000313" key="2">
    <source>
        <dbReference type="Proteomes" id="UP001163321"/>
    </source>
</evidence>
<evidence type="ECO:0000313" key="1">
    <source>
        <dbReference type="EMBL" id="KAI9915553.1"/>
    </source>
</evidence>
<gene>
    <name evidence="1" type="ORF">PsorP6_007618</name>
</gene>